<reference evidence="1" key="2">
    <citation type="submission" date="2025-08" db="UniProtKB">
        <authorList>
            <consortium name="Ensembl"/>
        </authorList>
    </citation>
    <scope>IDENTIFICATION</scope>
</reference>
<name>A0A670J849_PODMU</name>
<organism evidence="1 2">
    <name type="scientific">Podarcis muralis</name>
    <name type="common">Wall lizard</name>
    <name type="synonym">Lacerta muralis</name>
    <dbReference type="NCBI Taxonomy" id="64176"/>
    <lineage>
        <taxon>Eukaryota</taxon>
        <taxon>Metazoa</taxon>
        <taxon>Chordata</taxon>
        <taxon>Craniata</taxon>
        <taxon>Vertebrata</taxon>
        <taxon>Euteleostomi</taxon>
        <taxon>Lepidosauria</taxon>
        <taxon>Squamata</taxon>
        <taxon>Bifurcata</taxon>
        <taxon>Unidentata</taxon>
        <taxon>Episquamata</taxon>
        <taxon>Laterata</taxon>
        <taxon>Lacertibaenia</taxon>
        <taxon>Lacertidae</taxon>
        <taxon>Podarcis</taxon>
    </lineage>
</organism>
<sequence length="81" mass="9492">MTEACHSTARVKLLKSENPKKTQYHCTLIFSRSKLTHTVIDFSHILLTGMFLTIKILRRAQTIIQLLLNQQSQGRQKYYRT</sequence>
<proteinExistence type="predicted"/>
<dbReference type="Ensembl" id="ENSPMRT00000021918.1">
    <property type="protein sequence ID" value="ENSPMRP00000020638.1"/>
    <property type="gene ID" value="ENSPMRG00000013408.1"/>
</dbReference>
<evidence type="ECO:0000313" key="1">
    <source>
        <dbReference type="Ensembl" id="ENSPMRP00000020638.1"/>
    </source>
</evidence>
<reference evidence="1 2" key="1">
    <citation type="journal article" date="2019" name="Proc. Natl. Acad. Sci. U.S.A.">
        <title>Regulatory changes in pterin and carotenoid genes underlie balanced color polymorphisms in the wall lizard.</title>
        <authorList>
            <person name="Andrade P."/>
            <person name="Pinho C."/>
            <person name="Perez I de Lanuza G."/>
            <person name="Afonso S."/>
            <person name="Brejcha J."/>
            <person name="Rubin C.J."/>
            <person name="Wallerman O."/>
            <person name="Pereira P."/>
            <person name="Sabatino S.J."/>
            <person name="Bellati A."/>
            <person name="Pellitteri-Rosa D."/>
            <person name="Bosakova Z."/>
            <person name="Bunikis I."/>
            <person name="Carretero M.A."/>
            <person name="Feiner N."/>
            <person name="Marsik P."/>
            <person name="Pauperio F."/>
            <person name="Salvi D."/>
            <person name="Soler L."/>
            <person name="While G.M."/>
            <person name="Uller T."/>
            <person name="Font E."/>
            <person name="Andersson L."/>
            <person name="Carneiro M."/>
        </authorList>
    </citation>
    <scope>NUCLEOTIDE SEQUENCE</scope>
</reference>
<protein>
    <submittedName>
        <fullName evidence="1">Uncharacterized protein</fullName>
    </submittedName>
</protein>
<evidence type="ECO:0000313" key="2">
    <source>
        <dbReference type="Proteomes" id="UP000472272"/>
    </source>
</evidence>
<accession>A0A670J849</accession>
<dbReference type="Proteomes" id="UP000472272">
    <property type="component" value="Chromosome 13"/>
</dbReference>
<dbReference type="AlphaFoldDB" id="A0A670J849"/>
<reference evidence="1" key="3">
    <citation type="submission" date="2025-09" db="UniProtKB">
        <authorList>
            <consortium name="Ensembl"/>
        </authorList>
    </citation>
    <scope>IDENTIFICATION</scope>
</reference>
<keyword evidence="2" id="KW-1185">Reference proteome</keyword>